<feature type="signal peptide" evidence="2">
    <location>
        <begin position="1"/>
        <end position="22"/>
    </location>
</feature>
<evidence type="ECO:0000256" key="2">
    <source>
        <dbReference type="SAM" id="SignalP"/>
    </source>
</evidence>
<gene>
    <name evidence="3" type="ORF">PAUS00366_LOCUS13887</name>
</gene>
<evidence type="ECO:0000256" key="1">
    <source>
        <dbReference type="SAM" id="MobiDB-lite"/>
    </source>
</evidence>
<organism evidence="3">
    <name type="scientific">Pseudo-nitzschia australis</name>
    <dbReference type="NCBI Taxonomy" id="44445"/>
    <lineage>
        <taxon>Eukaryota</taxon>
        <taxon>Sar</taxon>
        <taxon>Stramenopiles</taxon>
        <taxon>Ochrophyta</taxon>
        <taxon>Bacillariophyta</taxon>
        <taxon>Bacillariophyceae</taxon>
        <taxon>Bacillariophycidae</taxon>
        <taxon>Bacillariales</taxon>
        <taxon>Bacillariaceae</taxon>
        <taxon>Pseudo-nitzschia</taxon>
    </lineage>
</organism>
<name>A0A7S4ANL0_9STRA</name>
<feature type="chain" id="PRO_5030655129" evidence="2">
    <location>
        <begin position="23"/>
        <end position="327"/>
    </location>
</feature>
<keyword evidence="2" id="KW-0732">Signal</keyword>
<dbReference type="EMBL" id="HBIX01019626">
    <property type="protein sequence ID" value="CAE0721132.1"/>
    <property type="molecule type" value="Transcribed_RNA"/>
</dbReference>
<evidence type="ECO:0000313" key="3">
    <source>
        <dbReference type="EMBL" id="CAE0721132.1"/>
    </source>
</evidence>
<accession>A0A7S4ANL0</accession>
<protein>
    <submittedName>
        <fullName evidence="3">Uncharacterized protein</fullName>
    </submittedName>
</protein>
<feature type="region of interest" description="Disordered" evidence="1">
    <location>
        <begin position="45"/>
        <end position="71"/>
    </location>
</feature>
<sequence length="327" mass="35416">MKFQIADIALVLSIACLSSAAAFAPASQSHTASVRIAKTTTSSSSSKLFSQWDEEEESSVQRSSFEEATKAATDEDAAKELEEMGDFDATSTYNVDDIGKYRDAIKKRAESIGLEKRSAEEIAADQALAMQKAIEKGEGLVGAAARKNPDSLSDMLDESQVQQLDLTKISSDAPRGPDEDVPAMLYDPTKDMTQEEMEEADPTGFKPWNEQVAWVLDKAEFPTPLSVLGETIVTVVTVVVTAVIFTQWDELCRQTAFNFKFVPRPEDVQKALEGMLLPGDTILGMGANSMSGQEMLEMLQNGAKETVKAVQDGSIKDILAGDVPADL</sequence>
<dbReference type="AlphaFoldDB" id="A0A7S4ANL0"/>
<reference evidence="3" key="1">
    <citation type="submission" date="2021-01" db="EMBL/GenBank/DDBJ databases">
        <authorList>
            <person name="Corre E."/>
            <person name="Pelletier E."/>
            <person name="Niang G."/>
            <person name="Scheremetjew M."/>
            <person name="Finn R."/>
            <person name="Kale V."/>
            <person name="Holt S."/>
            <person name="Cochrane G."/>
            <person name="Meng A."/>
            <person name="Brown T."/>
            <person name="Cohen L."/>
        </authorList>
    </citation>
    <scope>NUCLEOTIDE SEQUENCE</scope>
    <source>
        <strain evidence="3">10249 10 AB</strain>
    </source>
</reference>
<proteinExistence type="predicted"/>